<dbReference type="InterPro" id="IPR036388">
    <property type="entry name" value="WH-like_DNA-bd_sf"/>
</dbReference>
<feature type="domain" description="RNA polymerase sigma-70 region 4" evidence="7">
    <location>
        <begin position="164"/>
        <end position="212"/>
    </location>
</feature>
<dbReference type="SUPFAM" id="SSF88659">
    <property type="entry name" value="Sigma3 and sigma4 domains of RNA polymerase sigma factors"/>
    <property type="match status" value="2"/>
</dbReference>
<dbReference type="InterPro" id="IPR007630">
    <property type="entry name" value="RNA_pol_sigma70_r4"/>
</dbReference>
<keyword evidence="1" id="KW-0805">Transcription regulation</keyword>
<gene>
    <name evidence="8" type="ORF">H6X83_03395</name>
</gene>
<evidence type="ECO:0000313" key="8">
    <source>
        <dbReference type="EMBL" id="QNO18701.1"/>
    </source>
</evidence>
<name>A0A7G9WJ39_9FIRM</name>
<dbReference type="Pfam" id="PF04545">
    <property type="entry name" value="Sigma70_r4"/>
    <property type="match status" value="1"/>
</dbReference>
<dbReference type="GO" id="GO:0003677">
    <property type="term" value="F:DNA binding"/>
    <property type="evidence" value="ECO:0007669"/>
    <property type="project" value="UniProtKB-KW"/>
</dbReference>
<dbReference type="GO" id="GO:0016987">
    <property type="term" value="F:sigma factor activity"/>
    <property type="evidence" value="ECO:0007669"/>
    <property type="project" value="UniProtKB-KW"/>
</dbReference>
<evidence type="ECO:0000256" key="2">
    <source>
        <dbReference type="ARBA" id="ARBA00023082"/>
    </source>
</evidence>
<dbReference type="Gene3D" id="1.10.10.10">
    <property type="entry name" value="Winged helix-like DNA-binding domain superfamily/Winged helix DNA-binding domain"/>
    <property type="match status" value="2"/>
</dbReference>
<feature type="domain" description="RNA polymerase sigma-70 region 3" evidence="5">
    <location>
        <begin position="85"/>
        <end position="146"/>
    </location>
</feature>
<dbReference type="SUPFAM" id="SSF88946">
    <property type="entry name" value="Sigma2 domain of RNA polymerase sigma factors"/>
    <property type="match status" value="1"/>
</dbReference>
<evidence type="ECO:0000259" key="6">
    <source>
        <dbReference type="Pfam" id="PF04542"/>
    </source>
</evidence>
<sequence length="215" mass="23980">MDREERVTQNLGLAHACANRFRGRGIEYDDLYQAACVGLVQAADRFDESRGLQFSTYAVPVILGEVRRLFREGGAVKVSRGLRELSRRANAEAKNFAEEAGRMPSVTELAQRMDIDPETAAQALGALQAPISLTAEDEDGGMMDLPDEPHEEELTDTLSLQQVMGSLEPNDRKLLYFRYFQSQTQTQTAQALGMTQVQVSRREKKILSALRKELG</sequence>
<dbReference type="InterPro" id="IPR007624">
    <property type="entry name" value="RNA_pol_sigma70_r3"/>
</dbReference>
<evidence type="ECO:0000256" key="3">
    <source>
        <dbReference type="ARBA" id="ARBA00023125"/>
    </source>
</evidence>
<evidence type="ECO:0000259" key="5">
    <source>
        <dbReference type="Pfam" id="PF04539"/>
    </source>
</evidence>
<protein>
    <submittedName>
        <fullName evidence="8">Sigma-70 family RNA polymerase sigma factor</fullName>
    </submittedName>
</protein>
<dbReference type="EMBL" id="CP060696">
    <property type="protein sequence ID" value="QNO18701.1"/>
    <property type="molecule type" value="Genomic_DNA"/>
</dbReference>
<dbReference type="Gene3D" id="1.20.120.1810">
    <property type="match status" value="1"/>
</dbReference>
<evidence type="ECO:0000259" key="7">
    <source>
        <dbReference type="Pfam" id="PF04545"/>
    </source>
</evidence>
<organism evidence="8 9">
    <name type="scientific">Caproicibacterium amylolyticum</name>
    <dbReference type="NCBI Taxonomy" id="2766537"/>
    <lineage>
        <taxon>Bacteria</taxon>
        <taxon>Bacillati</taxon>
        <taxon>Bacillota</taxon>
        <taxon>Clostridia</taxon>
        <taxon>Eubacteriales</taxon>
        <taxon>Oscillospiraceae</taxon>
        <taxon>Caproicibacterium</taxon>
    </lineage>
</organism>
<keyword evidence="3" id="KW-0238">DNA-binding</keyword>
<evidence type="ECO:0000256" key="1">
    <source>
        <dbReference type="ARBA" id="ARBA00023015"/>
    </source>
</evidence>
<keyword evidence="4" id="KW-0804">Transcription</keyword>
<keyword evidence="2" id="KW-0731">Sigma factor</keyword>
<dbReference type="InterPro" id="IPR013324">
    <property type="entry name" value="RNA_pol_sigma_r3/r4-like"/>
</dbReference>
<dbReference type="NCBIfam" id="TIGR02937">
    <property type="entry name" value="sigma70-ECF"/>
    <property type="match status" value="1"/>
</dbReference>
<dbReference type="KEGG" id="caml:H6X83_03395"/>
<dbReference type="Pfam" id="PF04539">
    <property type="entry name" value="Sigma70_r3"/>
    <property type="match status" value="1"/>
</dbReference>
<dbReference type="InterPro" id="IPR013325">
    <property type="entry name" value="RNA_pol_sigma_r2"/>
</dbReference>
<evidence type="ECO:0000256" key="4">
    <source>
        <dbReference type="ARBA" id="ARBA00023163"/>
    </source>
</evidence>
<dbReference type="RefSeq" id="WP_212507769.1">
    <property type="nucleotide sequence ID" value="NZ_CP060696.1"/>
</dbReference>
<dbReference type="GO" id="GO:0006352">
    <property type="term" value="P:DNA-templated transcription initiation"/>
    <property type="evidence" value="ECO:0007669"/>
    <property type="project" value="InterPro"/>
</dbReference>
<accession>A0A7G9WJ39</accession>
<evidence type="ECO:0000313" key="9">
    <source>
        <dbReference type="Proteomes" id="UP000516046"/>
    </source>
</evidence>
<dbReference type="AlphaFoldDB" id="A0A7G9WJ39"/>
<proteinExistence type="predicted"/>
<dbReference type="Proteomes" id="UP000516046">
    <property type="component" value="Chromosome"/>
</dbReference>
<dbReference type="PANTHER" id="PTHR30385">
    <property type="entry name" value="SIGMA FACTOR F FLAGELLAR"/>
    <property type="match status" value="1"/>
</dbReference>
<reference evidence="8 9" key="1">
    <citation type="submission" date="2020-08" db="EMBL/GenBank/DDBJ databases">
        <authorList>
            <person name="Ren C."/>
            <person name="Gu Y."/>
            <person name="Xu Y."/>
        </authorList>
    </citation>
    <scope>NUCLEOTIDE SEQUENCE [LARGE SCALE GENOMIC DNA]</scope>
    <source>
        <strain evidence="8 9">LBM18003</strain>
    </source>
</reference>
<dbReference type="PANTHER" id="PTHR30385:SF4">
    <property type="entry name" value="RNA POLYMERASE SIGMA-E FACTOR"/>
    <property type="match status" value="1"/>
</dbReference>
<dbReference type="InterPro" id="IPR014284">
    <property type="entry name" value="RNA_pol_sigma-70_dom"/>
</dbReference>
<feature type="domain" description="RNA polymerase sigma-70 region 2" evidence="6">
    <location>
        <begin position="7"/>
        <end position="72"/>
    </location>
</feature>
<dbReference type="Pfam" id="PF04542">
    <property type="entry name" value="Sigma70_r2"/>
    <property type="match status" value="1"/>
</dbReference>
<dbReference type="InterPro" id="IPR007627">
    <property type="entry name" value="RNA_pol_sigma70_r2"/>
</dbReference>
<keyword evidence="9" id="KW-1185">Reference proteome</keyword>